<dbReference type="EMBL" id="CP003156">
    <property type="protein sequence ID" value="AEV34243.1"/>
    <property type="molecule type" value="Genomic_DNA"/>
</dbReference>
<dbReference type="KEGG" id="oho:Oweho_3292"/>
<name>G8R4E3_OWEHD</name>
<keyword evidence="2" id="KW-1185">Reference proteome</keyword>
<dbReference type="Proteomes" id="UP000005631">
    <property type="component" value="Chromosome"/>
</dbReference>
<protein>
    <submittedName>
        <fullName evidence="1">Uncharacterized protein</fullName>
    </submittedName>
</protein>
<accession>G8R4E3</accession>
<dbReference type="HOGENOM" id="CLU_229256_0_0_10"/>
<evidence type="ECO:0000313" key="1">
    <source>
        <dbReference type="EMBL" id="AEV34243.1"/>
    </source>
</evidence>
<sequence length="2334" mass="239557">MKRIETSSKQILLTIVTLFLSTVTFASHIVGGEMSYKCLGNDYYQITLRYYRDCGGVVMPPSTDIEIANPSGTIIQTHNVPKGPSSFLNVNQPGCGQPTPAICIETAEYVVDSAYLPGGLASYTIYNQECCRNNNVDNIANAWKTGATFPAYLYPSSTLGCNSSPTFGAYPPVAIPVNVPLSVPINASDVDGDSLFFQLCSPLNDATPSSPFSSVSFAPGYSSNNMVPSSPAFSIDPATGILSGTPNQLGKFAIGICVNEYRNGVLIGKVRRDYQFTVITPWSLFGTITAQTDAGCGSGGSATVTAAGASGPYTYNWSNNATTATANNLSVGTHTVIVSNGSCSDTASVVIKGGASFTTNVTNQTTLACGATTGASATISINGGVPPYNVVWPSGPGGLTNNQLNLGANKVAVTDNANCTDTVTIMITQGGAGVTVSVDSIKATSCATAANGYVSLLGNGGAAPYTFTWSDSTTASTRTNLLPGNYGVKVTDANGCSDSVSISVPAGAGLTLSWDSIQSISCPGGSNGYLKPLVSGGAAPYSFLWNTNASTSALGGLSSGTYILTVTDVFGCVESIAHDFLDPDSLTLSLNHIEDPSCHNAFDGAIHVGISGGTAPYNILWNTSNTSSTLNNLPSGNYSVTVTDSRGCSLSANYMLANPDSLWLSFKTIQTISCNGGIDAAVEVEVNGGSTPYVYSWSNSVQSALNNNLSAGTYSVSVTDSAGCIASAQYIVTEPSALSIHLDSVEVASCGLPNGAASITVTGGTAPYAVVWSNSMMGSSIAGVASGNYTAVVTDALGCQDSLQVFVPSTSNVALRVDSVFQPSCGVPNGYVGVSVGGGVAPYSYTWSNGGSSTSSSGLSSGTYTIIVKDSKDCEDSVSVNLVATTTPSISFQTTKDPTCNGNNGELSIAILGGQAPYTVLWNTNDTSRALSNLAAGTYGVTVTDGNGCMVASQYTLVTPTPLVLNLDTLAAATCGNQNGMASISVSGGTAPYYVTWSNSQQGSQISGLAAGTYTAYVTDSIGCIDSISVEVQNLSGFSASLDTTVLPSCFGGSDGFAKVLPQGGQAPYTFIWSNGSTSDTAMGLAAGNYHVIVQDAIGCGDSINFLLYSPNQLQVAVDTIQNPSCFGGNDGILSIDISGGNAPYNILWSTSDTVSTLNNLGSGSYGVTVTDSRGCSTTASFTLSNPDSLQIVLKNQQNVSCHGGNDGAIDVSVKGGTAPYSLLWNNSQVDSSLANLTTGTYTLVLTDANGCSSQASFIITEPQALSVVVDSVSSETCGQQNGRASISVNGGTAPYSILWNTKQSAPSIQGLSAGTYNAVVTDANGCSDSVQVMVQGATNVALSLDSVFQPSCGAPNGYIEVSVGGGVAPYSYTWSNGGITASSSGLGAGNYLIRVQDANGCEDSVMVNLASATAPALAFQTTTHPTCGGADGELSIAISGGQAPYTILWNTNDTSRALSNLAAGTYGVTVTDGNGCMVASQYTLVTPTPLVLNLDTLAAATCGNQNGMASVSVSGGTAPYSVTWSNSQLGSQITGLAAGTYTAYVSDSIGCTDSISVQVQNLSGFSASLDTTVLPSCFGGSDGFAKVLPQGGNAPYTFTWSNGSISDTTMGLAAGNYYVIVQDAIGCEDSINFLLTSPAPLQVSSDSLQNPSCFGGNDGILSIDISGGNAPYNILWSTSDTVSTLNNLGSGSYGVTVTDSRGCSTTASFTLSNPDSLQIVLKNQQSVSCHGGNDGAIDVSVKGGTAPYSLLWNNSQVDSSLANLTAGTYTLVLTDANGCSSQASFIITEPQALSVVVDSVSSETCGQQNGTASISVSGGTAPYSILWNTNQVTPSVQGLSAGTYNAVVTDANGCSDSVQVSVAGGGNFSLSLDSSSAPLCAGTNTGFAKVDITGGTAPFSYNWSNGSTSDTAHGLSGGFNYVLVSDALGCNDSLAVNLSSPDSLEIELQSIDHALCNGLSGSISINVKGGEAPYSINWSNNVSGQTLLNVKPGIYSVNVTDGKGCSATATYTITEPDSFIVVVDSIKHPTCAGEGDGEVFLRASGNTGISSIVVNHGKVTSAGVTDLHAGKYSVYVLDSAGCGTSVAFEIKDPQPLVVEDVNVIAPGCDPTDFGFIELAVSGGLAPYTYKWQDGTTTLNHYNVDNGSYRLVVTDAGGCSTTRTFEFMNKDMRLFVSMEELTCASYADAEIQIAVSGAVAPFHLSLNGQEVYEGKMNLQSANYVLSLTDAEGCIVTEEFVISEQVEVKAFFATAFTPDGDGINDTYTIKGSEECFTNATMEVFNRWGAKVFETNQPFKEAWDGTVNGYIAKSDVYLYSFKSDQLTETGHFNILR</sequence>
<dbReference type="InterPro" id="IPR025667">
    <property type="entry name" value="SprB_repeat"/>
</dbReference>
<dbReference type="Pfam" id="PF13585">
    <property type="entry name" value="CHU_C"/>
    <property type="match status" value="1"/>
</dbReference>
<dbReference type="STRING" id="926562.Oweho_3292"/>
<dbReference type="eggNOG" id="COG3291">
    <property type="taxonomic scope" value="Bacteria"/>
</dbReference>
<dbReference type="Pfam" id="PF13573">
    <property type="entry name" value="SprB"/>
    <property type="match status" value="22"/>
</dbReference>
<gene>
    <name evidence="1" type="ordered locus">Oweho_3292</name>
</gene>
<organism evidence="1 2">
    <name type="scientific">Owenweeksia hongkongensis (strain DSM 17368 / CIP 108786 / JCM 12287 / NRRL B-23963 / UST20020801)</name>
    <dbReference type="NCBI Taxonomy" id="926562"/>
    <lineage>
        <taxon>Bacteria</taxon>
        <taxon>Pseudomonadati</taxon>
        <taxon>Bacteroidota</taxon>
        <taxon>Flavobacteriia</taxon>
        <taxon>Flavobacteriales</taxon>
        <taxon>Owenweeksiaceae</taxon>
        <taxon>Owenweeksia</taxon>
    </lineage>
</organism>
<dbReference type="Gene3D" id="2.60.40.740">
    <property type="match status" value="19"/>
</dbReference>
<evidence type="ECO:0000313" key="2">
    <source>
        <dbReference type="Proteomes" id="UP000005631"/>
    </source>
</evidence>
<dbReference type="eggNOG" id="COG3209">
    <property type="taxonomic scope" value="Bacteria"/>
</dbReference>
<reference evidence="1 2" key="1">
    <citation type="journal article" date="2012" name="Stand. Genomic Sci.">
        <title>Genome sequence of the orange-pigmented seawater bacterium Owenweeksia hongkongensis type strain (UST20020801(T)).</title>
        <authorList>
            <person name="Riedel T."/>
            <person name="Held B."/>
            <person name="Nolan M."/>
            <person name="Lucas S."/>
            <person name="Lapidus A."/>
            <person name="Tice H."/>
            <person name="Del Rio T.G."/>
            <person name="Cheng J.F."/>
            <person name="Han C."/>
            <person name="Tapia R."/>
            <person name="Goodwin L.A."/>
            <person name="Pitluck S."/>
            <person name="Liolios K."/>
            <person name="Mavromatis K."/>
            <person name="Pagani I."/>
            <person name="Ivanova N."/>
            <person name="Mikhailova N."/>
            <person name="Pati A."/>
            <person name="Chen A."/>
            <person name="Palaniappan K."/>
            <person name="Rohde M."/>
            <person name="Tindall B.J."/>
            <person name="Detter J.C."/>
            <person name="Goker M."/>
            <person name="Woyke T."/>
            <person name="Bristow J."/>
            <person name="Eisen J.A."/>
            <person name="Markowitz V."/>
            <person name="Hugenholtz P."/>
            <person name="Klenk H.P."/>
            <person name="Kyrpides N.C."/>
        </authorList>
    </citation>
    <scope>NUCLEOTIDE SEQUENCE</scope>
    <source>
        <strain evidence="2">DSM 17368 / JCM 12287 / NRRL B-23963</strain>
    </source>
</reference>
<dbReference type="InterPro" id="IPR026341">
    <property type="entry name" value="T9SS_type_B"/>
</dbReference>
<dbReference type="NCBIfam" id="TIGR04131">
    <property type="entry name" value="Bac_Flav_CTERM"/>
    <property type="match status" value="1"/>
</dbReference>
<dbReference type="OrthoDB" id="7794186at2"/>
<dbReference type="PATRIC" id="fig|926562.3.peg.3310"/>
<proteinExistence type="predicted"/>
<dbReference type="RefSeq" id="WP_014203590.1">
    <property type="nucleotide sequence ID" value="NC_016599.1"/>
</dbReference>